<gene>
    <name evidence="2" type="ORF">FNK824_LOCUS22245</name>
</gene>
<comment type="caution">
    <text evidence="2">The sequence shown here is derived from an EMBL/GenBank/DDBJ whole genome shotgun (WGS) entry which is preliminary data.</text>
</comment>
<feature type="region of interest" description="Disordered" evidence="1">
    <location>
        <begin position="1"/>
        <end position="50"/>
    </location>
</feature>
<reference evidence="2" key="1">
    <citation type="submission" date="2021-02" db="EMBL/GenBank/DDBJ databases">
        <authorList>
            <person name="Nowell W R."/>
        </authorList>
    </citation>
    <scope>NUCLEOTIDE SEQUENCE</scope>
</reference>
<protein>
    <submittedName>
        <fullName evidence="2">Uncharacterized protein</fullName>
    </submittedName>
</protein>
<sequence>MTDYQESAISDPRSSLQNFSNRQESSFQYGDPPKYEINNMSQANKDNIDQNQQITPFEDDSYDIDEVRIYDRFVYVPFD</sequence>
<evidence type="ECO:0000313" key="3">
    <source>
        <dbReference type="Proteomes" id="UP000663874"/>
    </source>
</evidence>
<proteinExistence type="predicted"/>
<organism evidence="2 3">
    <name type="scientific">Rotaria sordida</name>
    <dbReference type="NCBI Taxonomy" id="392033"/>
    <lineage>
        <taxon>Eukaryota</taxon>
        <taxon>Metazoa</taxon>
        <taxon>Spiralia</taxon>
        <taxon>Gnathifera</taxon>
        <taxon>Rotifera</taxon>
        <taxon>Eurotatoria</taxon>
        <taxon>Bdelloidea</taxon>
        <taxon>Philodinida</taxon>
        <taxon>Philodinidae</taxon>
        <taxon>Rotaria</taxon>
    </lineage>
</organism>
<name>A0A819JTR3_9BILA</name>
<accession>A0A819JTR3</accession>
<feature type="compositionally biased region" description="Polar residues" evidence="1">
    <location>
        <begin position="38"/>
        <end position="50"/>
    </location>
</feature>
<evidence type="ECO:0000313" key="2">
    <source>
        <dbReference type="EMBL" id="CAF3932989.1"/>
    </source>
</evidence>
<dbReference type="AlphaFoldDB" id="A0A819JTR3"/>
<dbReference type="EMBL" id="CAJOBE010004467">
    <property type="protein sequence ID" value="CAF3932989.1"/>
    <property type="molecule type" value="Genomic_DNA"/>
</dbReference>
<dbReference type="Proteomes" id="UP000663874">
    <property type="component" value="Unassembled WGS sequence"/>
</dbReference>
<evidence type="ECO:0000256" key="1">
    <source>
        <dbReference type="SAM" id="MobiDB-lite"/>
    </source>
</evidence>
<feature type="compositionally biased region" description="Polar residues" evidence="1">
    <location>
        <begin position="1"/>
        <end position="28"/>
    </location>
</feature>